<organism evidence="2 3">
    <name type="scientific">Plesiomonas shigelloides</name>
    <name type="common">Aeromonas shigelloides</name>
    <dbReference type="NCBI Taxonomy" id="703"/>
    <lineage>
        <taxon>Bacteria</taxon>
        <taxon>Pseudomonadati</taxon>
        <taxon>Pseudomonadota</taxon>
        <taxon>Gammaproteobacteria</taxon>
        <taxon>Enterobacterales</taxon>
        <taxon>Enterobacteriaceae</taxon>
        <taxon>Plesiomonas</taxon>
    </lineage>
</organism>
<evidence type="ECO:0000256" key="1">
    <source>
        <dbReference type="ARBA" id="ARBA00006201"/>
    </source>
</evidence>
<dbReference type="GeneID" id="69705762"/>
<comment type="similarity">
    <text evidence="1">Belongs to the UPF0381 family.</text>
</comment>
<dbReference type="Gene3D" id="3.30.70.860">
    <property type="match status" value="1"/>
</dbReference>
<sequence>MSNDICRAQETAACCCMDVGTILDNTDCTASLEKVFATKDEAEAFLAKWTQKARDIESEPCDITSDITEIADGFKLSADFSFSCQAETMIFQLALR</sequence>
<evidence type="ECO:0000313" key="2">
    <source>
        <dbReference type="EMBL" id="MBO1106799.1"/>
    </source>
</evidence>
<evidence type="ECO:0000313" key="3">
    <source>
        <dbReference type="Proteomes" id="UP000664658"/>
    </source>
</evidence>
<reference evidence="2" key="1">
    <citation type="submission" date="2021-03" db="EMBL/GenBank/DDBJ databases">
        <title>Plesiomonas shigelloides zfcc0051, isolated from zebrafish feces.</title>
        <authorList>
            <person name="Vanderhoek Z."/>
            <person name="Gaulke C."/>
        </authorList>
    </citation>
    <scope>NUCLEOTIDE SEQUENCE</scope>
    <source>
        <strain evidence="2">Zfcc0051</strain>
    </source>
</reference>
<dbReference type="PANTHER" id="PTHR38769:SF1">
    <property type="entry name" value="UPF0381 PROTEIN YFCZ-RELATED"/>
    <property type="match status" value="1"/>
</dbReference>
<dbReference type="AlphaFoldDB" id="A0A1A9AVZ6"/>
<accession>A0A1A9AVZ6</accession>
<dbReference type="RefSeq" id="WP_010862156.1">
    <property type="nucleotide sequence ID" value="NZ_CP027852.1"/>
</dbReference>
<name>A0A1A9AVZ6_PLESH</name>
<dbReference type="PANTHER" id="PTHR38769">
    <property type="entry name" value="UPF0381 PROTEIN YFCZ-RELATED"/>
    <property type="match status" value="1"/>
</dbReference>
<dbReference type="InterPro" id="IPR005272">
    <property type="entry name" value="DUF406"/>
</dbReference>
<dbReference type="KEGG" id="pshi:SAMEA2665130_0899"/>
<dbReference type="Proteomes" id="UP000664658">
    <property type="component" value="Unassembled WGS sequence"/>
</dbReference>
<dbReference type="NCBIfam" id="TIGR00743">
    <property type="entry name" value="DUF406 family protein"/>
    <property type="match status" value="1"/>
</dbReference>
<dbReference type="EMBL" id="JAFNAA010000001">
    <property type="protein sequence ID" value="MBO1106799.1"/>
    <property type="molecule type" value="Genomic_DNA"/>
</dbReference>
<proteinExistence type="inferred from homology"/>
<protein>
    <submittedName>
        <fullName evidence="2">YfcZ/YiiS family protein</fullName>
    </submittedName>
</protein>
<comment type="caution">
    <text evidence="2">The sequence shown here is derived from an EMBL/GenBank/DDBJ whole genome shotgun (WGS) entry which is preliminary data.</text>
</comment>
<dbReference type="GO" id="GO:0005829">
    <property type="term" value="C:cytosol"/>
    <property type="evidence" value="ECO:0007669"/>
    <property type="project" value="TreeGrafter"/>
</dbReference>
<gene>
    <name evidence="2" type="ORF">J2R62_00940</name>
</gene>
<dbReference type="Pfam" id="PF04175">
    <property type="entry name" value="DUF406"/>
    <property type="match status" value="1"/>
</dbReference>
<dbReference type="InterPro" id="IPR035571">
    <property type="entry name" value="UPF0234-like_C"/>
</dbReference>